<feature type="compositionally biased region" description="Basic residues" evidence="2">
    <location>
        <begin position="93"/>
        <end position="107"/>
    </location>
</feature>
<comment type="caution">
    <text evidence="4">The sequence shown here is derived from an EMBL/GenBank/DDBJ whole genome shotgun (WGS) entry which is preliminary data.</text>
</comment>
<feature type="region of interest" description="Disordered" evidence="2">
    <location>
        <begin position="85"/>
        <end position="159"/>
    </location>
</feature>
<dbReference type="InterPro" id="IPR033593">
    <property type="entry name" value="N-RASSF"/>
</dbReference>
<dbReference type="PANTHER" id="PTHR15286:SF6">
    <property type="entry name" value="GH01133P"/>
    <property type="match status" value="1"/>
</dbReference>
<dbReference type="SMART" id="SM00314">
    <property type="entry name" value="RA"/>
    <property type="match status" value="1"/>
</dbReference>
<evidence type="ECO:0000259" key="3">
    <source>
        <dbReference type="PROSITE" id="PS50200"/>
    </source>
</evidence>
<dbReference type="EMBL" id="NJHN03000129">
    <property type="protein sequence ID" value="KAH9412689.1"/>
    <property type="molecule type" value="Genomic_DNA"/>
</dbReference>
<evidence type="ECO:0000313" key="4">
    <source>
        <dbReference type="EMBL" id="KAH9412689.1"/>
    </source>
</evidence>
<protein>
    <submittedName>
        <fullName evidence="4">Ras association domain-containing protein 8</fullName>
    </submittedName>
</protein>
<proteinExistence type="predicted"/>
<dbReference type="PANTHER" id="PTHR15286">
    <property type="entry name" value="RAS-ASSOCIATING DOMAIN CONTAINING PROTEIN"/>
    <property type="match status" value="1"/>
</dbReference>
<evidence type="ECO:0000256" key="2">
    <source>
        <dbReference type="SAM" id="MobiDB-lite"/>
    </source>
</evidence>
<dbReference type="InterPro" id="IPR048945">
    <property type="entry name" value="RASSF8/10_RA"/>
</dbReference>
<evidence type="ECO:0000256" key="1">
    <source>
        <dbReference type="SAM" id="Coils"/>
    </source>
</evidence>
<accession>A0ABQ8IQX5</accession>
<evidence type="ECO:0000313" key="5">
    <source>
        <dbReference type="Proteomes" id="UP000887458"/>
    </source>
</evidence>
<dbReference type="InterPro" id="IPR029071">
    <property type="entry name" value="Ubiquitin-like_domsf"/>
</dbReference>
<name>A0ABQ8IQX5_DERPT</name>
<sequence length="574" mass="66591">MELKVWCDGIQRIVCGATSATTCQDVVFALAHATGQTGRFILIEKWNNNERILAPTDYPIQSISKWGEYSNDVIFVLKKSGDLSPGSSTNANNHHHNNNRHHHHHPTINRQPTPKLSKKSESDLFKNRKRSINLENGHHHQTTKSMSTLENQSSQQQQQQLFQNVINNQPNYHHLEDKEEEKLEKSISSHHQNNEYLSLTRDNRNTNHHHHSHQRRPSYHNHQQQQQRLSSHNQMESLYGTLSRTINNRPRKPPPYQEAIAKSSLMNNGVIMFQQQPQENGQHHQQLSSEDHHHNSITTTTTKNSSQPSISLVRIHSKRPNEMKQNDHIVVDHGDNHDEDDELDELKTKWMEQELLIKQLESEQMEQELEHLIQDGHHYSTEINEIKIKLADCENEISRRRDEILKLMNKIDNQFQNQKYSDDNQQQHSNTMIERLKLSVQEKNDKIHNQQTDLTVMNESLKHFDQTLQMKNRIVDDLIEQIKEANVEGLELQNRVGLTTTSMISFQDGHEEQQQQINDNGSNNIIRDNNQTIKSPPPSSSSLLSSATNRKIPVSLHELGNTVPTKRNPDGIWV</sequence>
<feature type="region of interest" description="Disordered" evidence="2">
    <location>
        <begin position="277"/>
        <end position="310"/>
    </location>
</feature>
<feature type="domain" description="Ras-associating" evidence="3">
    <location>
        <begin position="1"/>
        <end position="82"/>
    </location>
</feature>
<dbReference type="InterPro" id="IPR000159">
    <property type="entry name" value="RA_dom"/>
</dbReference>
<reference evidence="4 5" key="2">
    <citation type="journal article" date="2022" name="Mol. Biol. Evol.">
        <title>Comparative Genomics Reveals Insights into the Divergent Evolution of Astigmatic Mites and Household Pest Adaptations.</title>
        <authorList>
            <person name="Xiong Q."/>
            <person name="Wan A.T."/>
            <person name="Liu X."/>
            <person name="Fung C.S."/>
            <person name="Xiao X."/>
            <person name="Malainual N."/>
            <person name="Hou J."/>
            <person name="Wang L."/>
            <person name="Wang M."/>
            <person name="Yang K.Y."/>
            <person name="Cui Y."/>
            <person name="Leung E.L."/>
            <person name="Nong W."/>
            <person name="Shin S.K."/>
            <person name="Au S.W."/>
            <person name="Jeong K.Y."/>
            <person name="Chew F.T."/>
            <person name="Hui J.H."/>
            <person name="Leung T.F."/>
            <person name="Tungtrongchitr A."/>
            <person name="Zhong N."/>
            <person name="Liu Z."/>
            <person name="Tsui S.K."/>
        </authorList>
    </citation>
    <scope>NUCLEOTIDE SEQUENCE [LARGE SCALE GENOMIC DNA]</scope>
    <source>
        <tissue evidence="4">Whole mite body</tissue>
    </source>
</reference>
<keyword evidence="5" id="KW-1185">Reference proteome</keyword>
<organism evidence="4 5">
    <name type="scientific">Dermatophagoides pteronyssinus</name>
    <name type="common">European house dust mite</name>
    <dbReference type="NCBI Taxonomy" id="6956"/>
    <lineage>
        <taxon>Eukaryota</taxon>
        <taxon>Metazoa</taxon>
        <taxon>Ecdysozoa</taxon>
        <taxon>Arthropoda</taxon>
        <taxon>Chelicerata</taxon>
        <taxon>Arachnida</taxon>
        <taxon>Acari</taxon>
        <taxon>Acariformes</taxon>
        <taxon>Sarcoptiformes</taxon>
        <taxon>Astigmata</taxon>
        <taxon>Psoroptidia</taxon>
        <taxon>Analgoidea</taxon>
        <taxon>Pyroglyphidae</taxon>
        <taxon>Dermatophagoidinae</taxon>
        <taxon>Dermatophagoides</taxon>
    </lineage>
</organism>
<gene>
    <name evidence="4" type="primary">RASSF8</name>
    <name evidence="4" type="ORF">DERP_006656</name>
</gene>
<feature type="region of interest" description="Disordered" evidence="2">
    <location>
        <begin position="202"/>
        <end position="232"/>
    </location>
</feature>
<dbReference type="PROSITE" id="PS50200">
    <property type="entry name" value="RA"/>
    <property type="match status" value="1"/>
</dbReference>
<dbReference type="SUPFAM" id="SSF54236">
    <property type="entry name" value="Ubiquitin-like"/>
    <property type="match status" value="1"/>
</dbReference>
<keyword evidence="1" id="KW-0175">Coiled coil</keyword>
<dbReference type="Pfam" id="PF21712">
    <property type="entry name" value="RASSF8-10_RA"/>
    <property type="match status" value="1"/>
</dbReference>
<feature type="compositionally biased region" description="Basic residues" evidence="2">
    <location>
        <begin position="206"/>
        <end position="219"/>
    </location>
</feature>
<feature type="compositionally biased region" description="Low complexity" evidence="2">
    <location>
        <begin position="277"/>
        <end position="286"/>
    </location>
</feature>
<dbReference type="Gene3D" id="3.10.20.90">
    <property type="entry name" value="Phosphatidylinositol 3-kinase Catalytic Subunit, Chain A, domain 1"/>
    <property type="match status" value="1"/>
</dbReference>
<feature type="coiled-coil region" evidence="1">
    <location>
        <begin position="343"/>
        <end position="495"/>
    </location>
</feature>
<reference evidence="4 5" key="1">
    <citation type="journal article" date="2018" name="J. Allergy Clin. Immunol.">
        <title>High-quality assembly of Dermatophagoides pteronyssinus genome and transcriptome reveals a wide range of novel allergens.</title>
        <authorList>
            <person name="Liu X.Y."/>
            <person name="Yang K.Y."/>
            <person name="Wang M.Q."/>
            <person name="Kwok J.S."/>
            <person name="Zeng X."/>
            <person name="Yang Z."/>
            <person name="Xiao X.J."/>
            <person name="Lau C.P."/>
            <person name="Li Y."/>
            <person name="Huang Z.M."/>
            <person name="Ba J.G."/>
            <person name="Yim A.K."/>
            <person name="Ouyang C.Y."/>
            <person name="Ngai S.M."/>
            <person name="Chan T.F."/>
            <person name="Leung E.L."/>
            <person name="Liu L."/>
            <person name="Liu Z.G."/>
            <person name="Tsui S.K."/>
        </authorList>
    </citation>
    <scope>NUCLEOTIDE SEQUENCE [LARGE SCALE GENOMIC DNA]</scope>
    <source>
        <strain evidence="4">Derp</strain>
    </source>
</reference>
<dbReference type="Proteomes" id="UP000887458">
    <property type="component" value="Unassembled WGS sequence"/>
</dbReference>